<dbReference type="GO" id="GO:0140359">
    <property type="term" value="F:ABC-type transporter activity"/>
    <property type="evidence" value="ECO:0007669"/>
    <property type="project" value="InterPro"/>
</dbReference>
<evidence type="ECO:0000313" key="3">
    <source>
        <dbReference type="Proteomes" id="UP000821866"/>
    </source>
</evidence>
<sequence>MASVAQVVRDEIRQAFSTADPAPEQCPMTYAAALRSSPPAPPSYYPPPATVPWSPPQGETSWCPSIQPPYDQSSSGLPWPSSRLLKPTSGVIEFPGGVGDAHNSTGFCQQFDVLFPDLTVREHLVYFGQLRNVDSEELNKSIDKTLEAVKLTDKACSFPSQLSGGMKRRLSISIALVARPKVLAVGG</sequence>
<dbReference type="InterPro" id="IPR026082">
    <property type="entry name" value="ABCA"/>
</dbReference>
<reference evidence="2" key="1">
    <citation type="journal article" date="2020" name="Cell">
        <title>Large-Scale Comparative Analyses of Tick Genomes Elucidate Their Genetic Diversity and Vector Capacities.</title>
        <authorList>
            <consortium name="Tick Genome and Microbiome Consortium (TIGMIC)"/>
            <person name="Jia N."/>
            <person name="Wang J."/>
            <person name="Shi W."/>
            <person name="Du L."/>
            <person name="Sun Y."/>
            <person name="Zhan W."/>
            <person name="Jiang J.F."/>
            <person name="Wang Q."/>
            <person name="Zhang B."/>
            <person name="Ji P."/>
            <person name="Bell-Sakyi L."/>
            <person name="Cui X.M."/>
            <person name="Yuan T.T."/>
            <person name="Jiang B.G."/>
            <person name="Yang W.F."/>
            <person name="Lam T.T."/>
            <person name="Chang Q.C."/>
            <person name="Ding S.J."/>
            <person name="Wang X.J."/>
            <person name="Zhu J.G."/>
            <person name="Ruan X.D."/>
            <person name="Zhao L."/>
            <person name="Wei J.T."/>
            <person name="Ye R.Z."/>
            <person name="Que T.C."/>
            <person name="Du C.H."/>
            <person name="Zhou Y.H."/>
            <person name="Cheng J.X."/>
            <person name="Dai P.F."/>
            <person name="Guo W.B."/>
            <person name="Han X.H."/>
            <person name="Huang E.J."/>
            <person name="Li L.F."/>
            <person name="Wei W."/>
            <person name="Gao Y.C."/>
            <person name="Liu J.Z."/>
            <person name="Shao H.Z."/>
            <person name="Wang X."/>
            <person name="Wang C.C."/>
            <person name="Yang T.C."/>
            <person name="Huo Q.B."/>
            <person name="Li W."/>
            <person name="Chen H.Y."/>
            <person name="Chen S.E."/>
            <person name="Zhou L.G."/>
            <person name="Ni X.B."/>
            <person name="Tian J.H."/>
            <person name="Sheng Y."/>
            <person name="Liu T."/>
            <person name="Pan Y.S."/>
            <person name="Xia L.Y."/>
            <person name="Li J."/>
            <person name="Zhao F."/>
            <person name="Cao W.C."/>
        </authorList>
    </citation>
    <scope>NUCLEOTIDE SEQUENCE</scope>
    <source>
        <strain evidence="2">Rmic-2018</strain>
    </source>
</reference>
<keyword evidence="3" id="KW-1185">Reference proteome</keyword>
<dbReference type="Pfam" id="PF00005">
    <property type="entry name" value="ABC_tran"/>
    <property type="match status" value="1"/>
</dbReference>
<dbReference type="GO" id="GO:0005524">
    <property type="term" value="F:ATP binding"/>
    <property type="evidence" value="ECO:0007669"/>
    <property type="project" value="InterPro"/>
</dbReference>
<accession>A0A9J6D591</accession>
<dbReference type="Gene3D" id="3.40.50.300">
    <property type="entry name" value="P-loop containing nucleotide triphosphate hydrolases"/>
    <property type="match status" value="1"/>
</dbReference>
<dbReference type="AlphaFoldDB" id="A0A9J6D591"/>
<evidence type="ECO:0000313" key="2">
    <source>
        <dbReference type="EMBL" id="KAH8009224.1"/>
    </source>
</evidence>
<dbReference type="Proteomes" id="UP000821866">
    <property type="component" value="Chromosome 9"/>
</dbReference>
<dbReference type="InterPro" id="IPR027417">
    <property type="entry name" value="P-loop_NTPase"/>
</dbReference>
<organism evidence="2 3">
    <name type="scientific">Rhipicephalus microplus</name>
    <name type="common">Cattle tick</name>
    <name type="synonym">Boophilus microplus</name>
    <dbReference type="NCBI Taxonomy" id="6941"/>
    <lineage>
        <taxon>Eukaryota</taxon>
        <taxon>Metazoa</taxon>
        <taxon>Ecdysozoa</taxon>
        <taxon>Arthropoda</taxon>
        <taxon>Chelicerata</taxon>
        <taxon>Arachnida</taxon>
        <taxon>Acari</taxon>
        <taxon>Parasitiformes</taxon>
        <taxon>Ixodida</taxon>
        <taxon>Ixodoidea</taxon>
        <taxon>Ixodidae</taxon>
        <taxon>Rhipicephalinae</taxon>
        <taxon>Rhipicephalus</taxon>
        <taxon>Boophilus</taxon>
    </lineage>
</organism>
<proteinExistence type="predicted"/>
<dbReference type="InterPro" id="IPR003439">
    <property type="entry name" value="ABC_transporter-like_ATP-bd"/>
</dbReference>
<dbReference type="PANTHER" id="PTHR19229:SF250">
    <property type="entry name" value="ABC TRANSPORTER DOMAIN-CONTAINING PROTEIN-RELATED"/>
    <property type="match status" value="1"/>
</dbReference>
<dbReference type="GO" id="GO:0016020">
    <property type="term" value="C:membrane"/>
    <property type="evidence" value="ECO:0007669"/>
    <property type="project" value="InterPro"/>
</dbReference>
<dbReference type="GO" id="GO:0005319">
    <property type="term" value="F:lipid transporter activity"/>
    <property type="evidence" value="ECO:0007669"/>
    <property type="project" value="TreeGrafter"/>
</dbReference>
<reference evidence="2" key="2">
    <citation type="submission" date="2021-09" db="EMBL/GenBank/DDBJ databases">
        <authorList>
            <person name="Jia N."/>
            <person name="Wang J."/>
            <person name="Shi W."/>
            <person name="Du L."/>
            <person name="Sun Y."/>
            <person name="Zhan W."/>
            <person name="Jiang J."/>
            <person name="Wang Q."/>
            <person name="Zhang B."/>
            <person name="Ji P."/>
            <person name="Sakyi L.B."/>
            <person name="Cui X."/>
            <person name="Yuan T."/>
            <person name="Jiang B."/>
            <person name="Yang W."/>
            <person name="Lam T.T.-Y."/>
            <person name="Chang Q."/>
            <person name="Ding S."/>
            <person name="Wang X."/>
            <person name="Zhu J."/>
            <person name="Ruan X."/>
            <person name="Zhao L."/>
            <person name="Wei J."/>
            <person name="Que T."/>
            <person name="Du C."/>
            <person name="Cheng J."/>
            <person name="Dai P."/>
            <person name="Han X."/>
            <person name="Huang E."/>
            <person name="Gao Y."/>
            <person name="Liu J."/>
            <person name="Shao H."/>
            <person name="Ye R."/>
            <person name="Li L."/>
            <person name="Wei W."/>
            <person name="Wang X."/>
            <person name="Wang C."/>
            <person name="Huo Q."/>
            <person name="Li W."/>
            <person name="Guo W."/>
            <person name="Chen H."/>
            <person name="Chen S."/>
            <person name="Zhou L."/>
            <person name="Zhou L."/>
            <person name="Ni X."/>
            <person name="Tian J."/>
            <person name="Zhou Y."/>
            <person name="Sheng Y."/>
            <person name="Liu T."/>
            <person name="Pan Y."/>
            <person name="Xia L."/>
            <person name="Li J."/>
            <person name="Zhao F."/>
            <person name="Cao W."/>
        </authorList>
    </citation>
    <scope>NUCLEOTIDE SEQUENCE</scope>
    <source>
        <strain evidence="2">Rmic-2018</strain>
        <tissue evidence="2">Larvae</tissue>
    </source>
</reference>
<feature type="domain" description="ABC transporter" evidence="1">
    <location>
        <begin position="84"/>
        <end position="183"/>
    </location>
</feature>
<gene>
    <name evidence="2" type="ORF">HPB51_013413</name>
</gene>
<dbReference type="PANTHER" id="PTHR19229">
    <property type="entry name" value="ATP-BINDING CASSETTE TRANSPORTER SUBFAMILY A ABCA"/>
    <property type="match status" value="1"/>
</dbReference>
<comment type="caution">
    <text evidence="2">The sequence shown here is derived from an EMBL/GenBank/DDBJ whole genome shotgun (WGS) entry which is preliminary data.</text>
</comment>
<protein>
    <recommendedName>
        <fullName evidence="1">ABC transporter domain-containing protein</fullName>
    </recommendedName>
</protein>
<evidence type="ECO:0000259" key="1">
    <source>
        <dbReference type="Pfam" id="PF00005"/>
    </source>
</evidence>
<dbReference type="EMBL" id="JABSTU010000011">
    <property type="protein sequence ID" value="KAH8009224.1"/>
    <property type="molecule type" value="Genomic_DNA"/>
</dbReference>
<dbReference type="GO" id="GO:0016887">
    <property type="term" value="F:ATP hydrolysis activity"/>
    <property type="evidence" value="ECO:0007669"/>
    <property type="project" value="InterPro"/>
</dbReference>
<dbReference type="SUPFAM" id="SSF52540">
    <property type="entry name" value="P-loop containing nucleoside triphosphate hydrolases"/>
    <property type="match status" value="1"/>
</dbReference>
<name>A0A9J6D591_RHIMP</name>